<evidence type="ECO:0000313" key="6">
    <source>
        <dbReference type="Proteomes" id="UP001166784"/>
    </source>
</evidence>
<reference evidence="5" key="1">
    <citation type="submission" date="2022-03" db="EMBL/GenBank/DDBJ databases">
        <authorList>
            <person name="Santos J.D.N."/>
            <person name="Kallscheuer N."/>
            <person name="Jogler C."/>
            <person name="Lage O.M."/>
        </authorList>
    </citation>
    <scope>NUCLEOTIDE SEQUENCE</scope>
    <source>
        <strain evidence="5">M600PL45_2</strain>
    </source>
</reference>
<evidence type="ECO:0000256" key="2">
    <source>
        <dbReference type="PROSITE-ProRule" id="PRU10007"/>
    </source>
</evidence>
<evidence type="ECO:0000256" key="1">
    <source>
        <dbReference type="ARBA" id="ARBA00023002"/>
    </source>
</evidence>
<dbReference type="PANTHER" id="PTHR11699">
    <property type="entry name" value="ALDEHYDE DEHYDROGENASE-RELATED"/>
    <property type="match status" value="1"/>
</dbReference>
<feature type="active site" evidence="2">
    <location>
        <position position="246"/>
    </location>
</feature>
<proteinExistence type="inferred from homology"/>
<dbReference type="PROSITE" id="PS00070">
    <property type="entry name" value="ALDEHYDE_DEHYDR_CYS"/>
    <property type="match status" value="1"/>
</dbReference>
<dbReference type="Pfam" id="PF00171">
    <property type="entry name" value="Aldedh"/>
    <property type="match status" value="1"/>
</dbReference>
<sequence length="489" mass="51802">MKNATMIVDGKPAESDTRRDAVNPYTGEVWATFPEATHEDVDRAVNAARRAFQGGWSSSSGAERARLMHALADRLESEADAMARMESTDNGKVIRETRNQMGFAARNLRFFAGYADKLYGRTIPLDNPGLFDFTRRRPHGVAALITAWNSPIALLANKLPPALAAGNTVVVKPSEHASVTTCEFGRMAIDAGLPPGVVNVVTGGPEVGDALVGHPGIDKISFTGGTPTGARIAESAGRRLVPVTLELGGKSPNIVFDDADLDRAVVGAVAGIFAAAGQTCIAGSRLLVQRSVYPEVVDAITKRAAAIRLGDPLDASTEMGPVANRPQFERIVKLIEKGKQEGATLLTGGGPATGPDLADGLFIAPTVFGEVSPGMRIASEEVFGPVLSVIPFDGEEEAVEIANGVEYGLAAAVWSRDIERVHRVVDRLEAGSVWVNTYRTNAAQAPFGGIKSSGYGRERGEEALAEYTFVQNVMVDYSGAARDPFSIKT</sequence>
<dbReference type="InterPro" id="IPR016161">
    <property type="entry name" value="Ald_DH/histidinol_DH"/>
</dbReference>
<protein>
    <submittedName>
        <fullName evidence="5">Aldehyde dehydrogenase</fullName>
    </submittedName>
</protein>
<keyword evidence="6" id="KW-1185">Reference proteome</keyword>
<dbReference type="InterPro" id="IPR016163">
    <property type="entry name" value="Ald_DH_C"/>
</dbReference>
<keyword evidence="1 3" id="KW-0560">Oxidoreductase</keyword>
<dbReference type="SUPFAM" id="SSF53720">
    <property type="entry name" value="ALDH-like"/>
    <property type="match status" value="1"/>
</dbReference>
<dbReference type="CDD" id="cd07114">
    <property type="entry name" value="ALDH_DhaS"/>
    <property type="match status" value="1"/>
</dbReference>
<dbReference type="InterPro" id="IPR016162">
    <property type="entry name" value="Ald_DH_N"/>
</dbReference>
<dbReference type="InterPro" id="IPR016160">
    <property type="entry name" value="Ald_DH_CS_CYS"/>
</dbReference>
<comment type="similarity">
    <text evidence="3">Belongs to the aldehyde dehydrogenase family.</text>
</comment>
<gene>
    <name evidence="5" type="ORF">MMA15_26480</name>
</gene>
<feature type="domain" description="Aldehyde dehydrogenase" evidence="4">
    <location>
        <begin position="15"/>
        <end position="473"/>
    </location>
</feature>
<reference evidence="5" key="2">
    <citation type="journal article" date="2023" name="Int. J. Syst. Evol. Microbiol.">
        <title>Streptomyces marispadix sp. nov., isolated from marine beach sediment of the Northern Coast of Portugal.</title>
        <authorList>
            <person name="dos Santos J.D.N."/>
            <person name="Vitorino I.R."/>
            <person name="Kallscheuer N."/>
            <person name="Srivastava A."/>
            <person name="Krautwurst S."/>
            <person name="Marz M."/>
            <person name="Jogler C."/>
            <person name="Lobo Da Cunha A."/>
            <person name="Catita J."/>
            <person name="Goncalves H."/>
            <person name="Gonzalez I."/>
            <person name="Reyes F."/>
            <person name="Lage O.M."/>
        </authorList>
    </citation>
    <scope>NUCLEOTIDE SEQUENCE</scope>
    <source>
        <strain evidence="5">M600PL45_2</strain>
    </source>
</reference>
<dbReference type="Proteomes" id="UP001166784">
    <property type="component" value="Unassembled WGS sequence"/>
</dbReference>
<dbReference type="Gene3D" id="3.40.605.10">
    <property type="entry name" value="Aldehyde Dehydrogenase, Chain A, domain 1"/>
    <property type="match status" value="1"/>
</dbReference>
<comment type="caution">
    <text evidence="5">The sequence shown here is derived from an EMBL/GenBank/DDBJ whole genome shotgun (WGS) entry which is preliminary data.</text>
</comment>
<dbReference type="Gene3D" id="3.40.309.10">
    <property type="entry name" value="Aldehyde Dehydrogenase, Chain A, domain 2"/>
    <property type="match status" value="1"/>
</dbReference>
<dbReference type="EMBL" id="JAKWJU010000002">
    <property type="protein sequence ID" value="MCH6163818.1"/>
    <property type="molecule type" value="Genomic_DNA"/>
</dbReference>
<dbReference type="PROSITE" id="PS00687">
    <property type="entry name" value="ALDEHYDE_DEHYDR_GLU"/>
    <property type="match status" value="1"/>
</dbReference>
<dbReference type="InterPro" id="IPR015590">
    <property type="entry name" value="Aldehyde_DH_dom"/>
</dbReference>
<evidence type="ECO:0000256" key="3">
    <source>
        <dbReference type="RuleBase" id="RU003345"/>
    </source>
</evidence>
<accession>A0ABS9T5J5</accession>
<dbReference type="RefSeq" id="WP_241062683.1">
    <property type="nucleotide sequence ID" value="NZ_JAKWJU010000002.1"/>
</dbReference>
<evidence type="ECO:0000313" key="5">
    <source>
        <dbReference type="EMBL" id="MCH6163818.1"/>
    </source>
</evidence>
<name>A0ABS9T5J5_9ACTN</name>
<evidence type="ECO:0000259" key="4">
    <source>
        <dbReference type="Pfam" id="PF00171"/>
    </source>
</evidence>
<dbReference type="InterPro" id="IPR029510">
    <property type="entry name" value="Ald_DH_CS_GLU"/>
</dbReference>
<organism evidence="5 6">
    <name type="scientific">Streptomyces marispadix</name>
    <dbReference type="NCBI Taxonomy" id="2922868"/>
    <lineage>
        <taxon>Bacteria</taxon>
        <taxon>Bacillati</taxon>
        <taxon>Actinomycetota</taxon>
        <taxon>Actinomycetes</taxon>
        <taxon>Kitasatosporales</taxon>
        <taxon>Streptomycetaceae</taxon>
        <taxon>Streptomyces</taxon>
    </lineage>
</organism>